<dbReference type="EMBL" id="BAABME010011994">
    <property type="protein sequence ID" value="GAA0184574.1"/>
    <property type="molecule type" value="Genomic_DNA"/>
</dbReference>
<reference evidence="1 2" key="1">
    <citation type="submission" date="2024-01" db="EMBL/GenBank/DDBJ databases">
        <title>The complete chloroplast genome sequence of Lithospermum erythrorhizon: insights into the phylogenetic relationship among Boraginaceae species and the maternal lineages of purple gromwells.</title>
        <authorList>
            <person name="Okada T."/>
            <person name="Watanabe K."/>
        </authorList>
    </citation>
    <scope>NUCLEOTIDE SEQUENCE [LARGE SCALE GENOMIC DNA]</scope>
</reference>
<evidence type="ECO:0000313" key="2">
    <source>
        <dbReference type="Proteomes" id="UP001454036"/>
    </source>
</evidence>
<organism evidence="1 2">
    <name type="scientific">Lithospermum erythrorhizon</name>
    <name type="common">Purple gromwell</name>
    <name type="synonym">Lithospermum officinale var. erythrorhizon</name>
    <dbReference type="NCBI Taxonomy" id="34254"/>
    <lineage>
        <taxon>Eukaryota</taxon>
        <taxon>Viridiplantae</taxon>
        <taxon>Streptophyta</taxon>
        <taxon>Embryophyta</taxon>
        <taxon>Tracheophyta</taxon>
        <taxon>Spermatophyta</taxon>
        <taxon>Magnoliopsida</taxon>
        <taxon>eudicotyledons</taxon>
        <taxon>Gunneridae</taxon>
        <taxon>Pentapetalae</taxon>
        <taxon>asterids</taxon>
        <taxon>lamiids</taxon>
        <taxon>Boraginales</taxon>
        <taxon>Boraginaceae</taxon>
        <taxon>Boraginoideae</taxon>
        <taxon>Lithospermeae</taxon>
        <taxon>Lithospermum</taxon>
    </lineage>
</organism>
<proteinExistence type="predicted"/>
<accession>A0AAV3RUE7</accession>
<protein>
    <submittedName>
        <fullName evidence="1">Uncharacterized protein</fullName>
    </submittedName>
</protein>
<sequence length="118" mass="13328">MESNCSLDCTTSLNQPTLRNIDDIQKTTVLVESSEYLNASASVSTQVRRTKIIKHTYEDQQMLVLPKVPPCKHCGAHKFYKETPRFCCSGGEVILAETELPSYIVHLFTGTDEKSKRF</sequence>
<dbReference type="AlphaFoldDB" id="A0AAV3RUE7"/>
<gene>
    <name evidence="1" type="ORF">LIER_31862</name>
</gene>
<comment type="caution">
    <text evidence="1">The sequence shown here is derived from an EMBL/GenBank/DDBJ whole genome shotgun (WGS) entry which is preliminary data.</text>
</comment>
<name>A0AAV3RUE7_LITER</name>
<keyword evidence="2" id="KW-1185">Reference proteome</keyword>
<dbReference type="Proteomes" id="UP001454036">
    <property type="component" value="Unassembled WGS sequence"/>
</dbReference>
<evidence type="ECO:0000313" key="1">
    <source>
        <dbReference type="EMBL" id="GAA0184574.1"/>
    </source>
</evidence>